<dbReference type="EMBL" id="CAKKNE010000001">
    <property type="protein sequence ID" value="CAH0366422.1"/>
    <property type="molecule type" value="Genomic_DNA"/>
</dbReference>
<dbReference type="OrthoDB" id="10663528at2759"/>
<organism evidence="2 3">
    <name type="scientific">Pelagomonas calceolata</name>
    <dbReference type="NCBI Taxonomy" id="35677"/>
    <lineage>
        <taxon>Eukaryota</taxon>
        <taxon>Sar</taxon>
        <taxon>Stramenopiles</taxon>
        <taxon>Ochrophyta</taxon>
        <taxon>Pelagophyceae</taxon>
        <taxon>Pelagomonadales</taxon>
        <taxon>Pelagomonadaceae</taxon>
        <taxon>Pelagomonas</taxon>
    </lineage>
</organism>
<reference evidence="2" key="1">
    <citation type="submission" date="2021-11" db="EMBL/GenBank/DDBJ databases">
        <authorList>
            <consortium name="Genoscope - CEA"/>
            <person name="William W."/>
        </authorList>
    </citation>
    <scope>NUCLEOTIDE SEQUENCE</scope>
</reference>
<evidence type="ECO:0000256" key="1">
    <source>
        <dbReference type="SAM" id="MobiDB-lite"/>
    </source>
</evidence>
<feature type="region of interest" description="Disordered" evidence="1">
    <location>
        <begin position="332"/>
        <end position="390"/>
    </location>
</feature>
<gene>
    <name evidence="2" type="ORF">PECAL_1P29140</name>
</gene>
<proteinExistence type="predicted"/>
<name>A0A8J2SHD5_9STRA</name>
<sequence length="434" mass="49352">MPTARSKALAARAGRSFIDPVKQTLPSERAKAQEEGLVTVWSEDSSSGWRVNGQPRPLVVLDKNGQWRPARSLYEYVQQNVVEICAAKIHHDEHGDPPSYENNYSDGWEDATEVYAKPVGLKTSGGIDTFLSDVMPSIAGFIVNQRRNEESAMRFLRVIARRVNVPDDCVKHIEAFAGLLPARDSVPCRREQLPAFMQRLYEVHKDEICLNNSHFDHVSLKSGHAGSAEVWKGSFGDEYSSDDWTLLPRKLVPQFHEVPTSFGENRGGETWWPEDVVDELAPEAPGHKTFLYGEYSQDGRYYENCYTKTIPWFEERPWDFYLQPVNAWPAGTSIDDAARPHPRDSKSDSDANSSDSDSESESDLSDPYASGSEYRGLDLDSESGQARAQEISRVYRERKWKREKALTRKKERAIKRSRKNAELILHYGYGVRWS</sequence>
<dbReference type="Proteomes" id="UP000789595">
    <property type="component" value="Unassembled WGS sequence"/>
</dbReference>
<evidence type="ECO:0000313" key="3">
    <source>
        <dbReference type="Proteomes" id="UP000789595"/>
    </source>
</evidence>
<evidence type="ECO:0000313" key="2">
    <source>
        <dbReference type="EMBL" id="CAH0366422.1"/>
    </source>
</evidence>
<feature type="compositionally biased region" description="Basic and acidic residues" evidence="1">
    <location>
        <begin position="336"/>
        <end position="349"/>
    </location>
</feature>
<dbReference type="AlphaFoldDB" id="A0A8J2SHD5"/>
<keyword evidence="3" id="KW-1185">Reference proteome</keyword>
<comment type="caution">
    <text evidence="2">The sequence shown here is derived from an EMBL/GenBank/DDBJ whole genome shotgun (WGS) entry which is preliminary data.</text>
</comment>
<protein>
    <submittedName>
        <fullName evidence="2">Uncharacterized protein</fullName>
    </submittedName>
</protein>
<accession>A0A8J2SHD5</accession>